<name>A0A951UBH6_9CYAN</name>
<evidence type="ECO:0000313" key="1">
    <source>
        <dbReference type="EMBL" id="MBW4545671.1"/>
    </source>
</evidence>
<proteinExistence type="predicted"/>
<dbReference type="EMBL" id="JAHHIF010000017">
    <property type="protein sequence ID" value="MBW4545671.1"/>
    <property type="molecule type" value="Genomic_DNA"/>
</dbReference>
<protein>
    <submittedName>
        <fullName evidence="1">UPF0175 family protein</fullName>
    </submittedName>
</protein>
<organism evidence="1 2">
    <name type="scientific">Symplocastrum torsivum CPER-KK1</name>
    <dbReference type="NCBI Taxonomy" id="450513"/>
    <lineage>
        <taxon>Bacteria</taxon>
        <taxon>Bacillati</taxon>
        <taxon>Cyanobacteriota</taxon>
        <taxon>Cyanophyceae</taxon>
        <taxon>Oscillatoriophycideae</taxon>
        <taxon>Oscillatoriales</taxon>
        <taxon>Microcoleaceae</taxon>
        <taxon>Symplocastrum</taxon>
    </lineage>
</organism>
<dbReference type="AlphaFoldDB" id="A0A951UBH6"/>
<dbReference type="Pfam" id="PF03683">
    <property type="entry name" value="UPF0175"/>
    <property type="match status" value="1"/>
</dbReference>
<dbReference type="InterPro" id="IPR005368">
    <property type="entry name" value="UPF0175"/>
</dbReference>
<reference evidence="1" key="1">
    <citation type="submission" date="2021-05" db="EMBL/GenBank/DDBJ databases">
        <authorList>
            <person name="Pietrasiak N."/>
            <person name="Ward R."/>
            <person name="Stajich J.E."/>
            <person name="Kurbessoian T."/>
        </authorList>
    </citation>
    <scope>NUCLEOTIDE SEQUENCE</scope>
    <source>
        <strain evidence="1">CPER-KK1</strain>
    </source>
</reference>
<reference evidence="1" key="2">
    <citation type="journal article" date="2022" name="Microbiol. Resour. Announc.">
        <title>Metagenome Sequencing to Explore Phylogenomics of Terrestrial Cyanobacteria.</title>
        <authorList>
            <person name="Ward R.D."/>
            <person name="Stajich J.E."/>
            <person name="Johansen J.R."/>
            <person name="Huntemann M."/>
            <person name="Clum A."/>
            <person name="Foster B."/>
            <person name="Foster B."/>
            <person name="Roux S."/>
            <person name="Palaniappan K."/>
            <person name="Varghese N."/>
            <person name="Mukherjee S."/>
            <person name="Reddy T.B.K."/>
            <person name="Daum C."/>
            <person name="Copeland A."/>
            <person name="Chen I.A."/>
            <person name="Ivanova N.N."/>
            <person name="Kyrpides N.C."/>
            <person name="Shapiro N."/>
            <person name="Eloe-Fadrosh E.A."/>
            <person name="Pietrasiak N."/>
        </authorList>
    </citation>
    <scope>NUCLEOTIDE SEQUENCE</scope>
    <source>
        <strain evidence="1">CPER-KK1</strain>
    </source>
</reference>
<evidence type="ECO:0000313" key="2">
    <source>
        <dbReference type="Proteomes" id="UP000753908"/>
    </source>
</evidence>
<dbReference type="Proteomes" id="UP000753908">
    <property type="component" value="Unassembled WGS sequence"/>
</dbReference>
<comment type="caution">
    <text evidence="1">The sequence shown here is derived from an EMBL/GenBank/DDBJ whole genome shotgun (WGS) entry which is preliminary data.</text>
</comment>
<sequence>MSVSSQEIEVKFTIAIPEIDEAQRLEAERKAREAFIMELLRQGNISAGRAAELLSIDRWQLSDLMGLYRISPFAPQTSEELEREVAETARLLEQSSQ</sequence>
<gene>
    <name evidence="1" type="ORF">KME25_14665</name>
</gene>
<accession>A0A951UBH6</accession>